<accession>A0A285NYH5</accession>
<dbReference type="Proteomes" id="UP000219356">
    <property type="component" value="Unassembled WGS sequence"/>
</dbReference>
<dbReference type="RefSeq" id="WP_097042530.1">
    <property type="nucleotide sequence ID" value="NZ_OBEK01000003.1"/>
</dbReference>
<sequence>MEEVMLFATIISPIVIALVQLAKKTGPVSSRYSPLTSLVIGLLVGFIAWPFTELDTVMRLWAGGFAGLAGSGLFSLGKKTISNNDNEAA</sequence>
<gene>
    <name evidence="1" type="ORF">SAMN05421503_2464</name>
</gene>
<dbReference type="Pfam" id="PF06946">
    <property type="entry name" value="Phage_holin_5_1"/>
    <property type="match status" value="1"/>
</dbReference>
<proteinExistence type="predicted"/>
<reference evidence="2" key="1">
    <citation type="submission" date="2017-09" db="EMBL/GenBank/DDBJ databases">
        <authorList>
            <person name="Varghese N."/>
            <person name="Submissions S."/>
        </authorList>
    </citation>
    <scope>NUCLEOTIDE SEQUENCE [LARGE SCALE GENOMIC DNA]</scope>
    <source>
        <strain evidence="2">CGMCC 1.8913</strain>
    </source>
</reference>
<dbReference type="InterPro" id="IPR009708">
    <property type="entry name" value="Phage_A118_holin/antiholin"/>
</dbReference>
<protein>
    <submittedName>
        <fullName evidence="1">Bacteriophage A118-like holin, Hol118</fullName>
    </submittedName>
</protein>
<name>A0A285NYH5_9BACI</name>
<organism evidence="1 2">
    <name type="scientific">Terribacillus aidingensis</name>
    <dbReference type="NCBI Taxonomy" id="586416"/>
    <lineage>
        <taxon>Bacteria</taxon>
        <taxon>Bacillati</taxon>
        <taxon>Bacillota</taxon>
        <taxon>Bacilli</taxon>
        <taxon>Bacillales</taxon>
        <taxon>Bacillaceae</taxon>
        <taxon>Terribacillus</taxon>
    </lineage>
</organism>
<evidence type="ECO:0000313" key="1">
    <source>
        <dbReference type="EMBL" id="SNZ14542.1"/>
    </source>
</evidence>
<dbReference type="EMBL" id="OBEK01000003">
    <property type="protein sequence ID" value="SNZ14542.1"/>
    <property type="molecule type" value="Genomic_DNA"/>
</dbReference>
<keyword evidence="2" id="KW-1185">Reference proteome</keyword>
<evidence type="ECO:0000313" key="2">
    <source>
        <dbReference type="Proteomes" id="UP000219356"/>
    </source>
</evidence>
<dbReference type="OrthoDB" id="2665815at2"/>
<dbReference type="AlphaFoldDB" id="A0A285NYH5"/>